<organism evidence="2 3">
    <name type="scientific">Niabella ginsengisoli</name>
    <dbReference type="NCBI Taxonomy" id="522298"/>
    <lineage>
        <taxon>Bacteria</taxon>
        <taxon>Pseudomonadati</taxon>
        <taxon>Bacteroidota</taxon>
        <taxon>Chitinophagia</taxon>
        <taxon>Chitinophagales</taxon>
        <taxon>Chitinophagaceae</taxon>
        <taxon>Niabella</taxon>
    </lineage>
</organism>
<sequence>MDLKVKVSINLTQSAVYSDLIKSVELITDNTTLPVKGPLLGILSAHIAYPTEDIFAFACDMPQMDSFLLKELYDQSFKHKADAFIYTNEGEAEPLCAIYSAAGLQQIITMMKQGELKKFSMKFILDHLTLFTIPVEEHNKKYFQNYNAHADFNGQPHPQPLSKGEES</sequence>
<gene>
    <name evidence="2" type="ORF">MKP09_11855</name>
</gene>
<dbReference type="EMBL" id="JAKWBL010000002">
    <property type="protein sequence ID" value="MCH5598554.1"/>
    <property type="molecule type" value="Genomic_DNA"/>
</dbReference>
<dbReference type="Proteomes" id="UP001202248">
    <property type="component" value="Unassembled WGS sequence"/>
</dbReference>
<dbReference type="GO" id="GO:0016740">
    <property type="term" value="F:transferase activity"/>
    <property type="evidence" value="ECO:0007669"/>
    <property type="project" value="UniProtKB-KW"/>
</dbReference>
<feature type="domain" description="MobA-like NTP transferase" evidence="1">
    <location>
        <begin position="23"/>
        <end position="119"/>
    </location>
</feature>
<accession>A0ABS9SJL5</accession>
<dbReference type="RefSeq" id="WP_240830221.1">
    <property type="nucleotide sequence ID" value="NZ_JAKWBL010000002.1"/>
</dbReference>
<evidence type="ECO:0000313" key="3">
    <source>
        <dbReference type="Proteomes" id="UP001202248"/>
    </source>
</evidence>
<dbReference type="Pfam" id="PF12804">
    <property type="entry name" value="NTP_transf_3"/>
    <property type="match status" value="1"/>
</dbReference>
<dbReference type="SUPFAM" id="SSF53448">
    <property type="entry name" value="Nucleotide-diphospho-sugar transferases"/>
    <property type="match status" value="1"/>
</dbReference>
<keyword evidence="3" id="KW-1185">Reference proteome</keyword>
<dbReference type="InterPro" id="IPR025877">
    <property type="entry name" value="MobA-like_NTP_Trfase"/>
</dbReference>
<protein>
    <submittedName>
        <fullName evidence="2">NTP transferase domain-containing protein</fullName>
    </submittedName>
</protein>
<reference evidence="2 3" key="1">
    <citation type="submission" date="2022-02" db="EMBL/GenBank/DDBJ databases">
        <authorList>
            <person name="Min J."/>
        </authorList>
    </citation>
    <scope>NUCLEOTIDE SEQUENCE [LARGE SCALE GENOMIC DNA]</scope>
    <source>
        <strain evidence="2 3">GR10-1</strain>
    </source>
</reference>
<dbReference type="Gene3D" id="3.90.550.10">
    <property type="entry name" value="Spore Coat Polysaccharide Biosynthesis Protein SpsA, Chain A"/>
    <property type="match status" value="1"/>
</dbReference>
<proteinExistence type="predicted"/>
<dbReference type="InterPro" id="IPR029044">
    <property type="entry name" value="Nucleotide-diphossugar_trans"/>
</dbReference>
<name>A0ABS9SJL5_9BACT</name>
<comment type="caution">
    <text evidence="2">The sequence shown here is derived from an EMBL/GenBank/DDBJ whole genome shotgun (WGS) entry which is preliminary data.</text>
</comment>
<evidence type="ECO:0000313" key="2">
    <source>
        <dbReference type="EMBL" id="MCH5598554.1"/>
    </source>
</evidence>
<evidence type="ECO:0000259" key="1">
    <source>
        <dbReference type="Pfam" id="PF12804"/>
    </source>
</evidence>
<keyword evidence="2" id="KW-0808">Transferase</keyword>